<dbReference type="GeneID" id="38572600"/>
<keyword evidence="1" id="KW-0934">Plastid</keyword>
<name>A0A3G1IVW4_9EUKA</name>
<proteinExistence type="predicted"/>
<sequence length="53" mass="6085">MLKLLGGVSRNCCMLKSLKKRIHFLYGPQTKAKLFKTTILDVRDSLLSVNIYE</sequence>
<protein>
    <submittedName>
        <fullName evidence="1">Uncharacterized protein</fullName>
    </submittedName>
</protein>
<dbReference type="RefSeq" id="YP_009546135.1">
    <property type="nucleotide sequence ID" value="NC_040153.1"/>
</dbReference>
<dbReference type="AlphaFoldDB" id="A0A3G1IVW4"/>
<dbReference type="EMBL" id="MF167426">
    <property type="protein sequence ID" value="ASQ40196.1"/>
    <property type="molecule type" value="Genomic_DNA"/>
</dbReference>
<organism evidence="1">
    <name type="scientific">Gloeochaete wittrockiana</name>
    <dbReference type="NCBI Taxonomy" id="38269"/>
    <lineage>
        <taxon>Eukaryota</taxon>
        <taxon>Glaucocystophyceae</taxon>
        <taxon>Gloeochaetales</taxon>
        <taxon>Gloeochaetaceae</taxon>
        <taxon>Gloeochaete</taxon>
    </lineage>
</organism>
<evidence type="ECO:0000313" key="1">
    <source>
        <dbReference type="EMBL" id="ASQ40196.1"/>
    </source>
</evidence>
<accession>A0A3G1IVW4</accession>
<gene>
    <name evidence="1" type="primary">orf184</name>
</gene>
<reference evidence="1" key="1">
    <citation type="submission" date="2017-05" db="EMBL/GenBank/DDBJ databases">
        <title>Plastid comparative genomics reveals ancient divergence between Glaucophyte genera.</title>
        <authorList>
            <person name="Figueroa-Martinez F.J."/>
            <person name="Jackson C."/>
            <person name="Reyes-Prieto A."/>
        </authorList>
    </citation>
    <scope>NUCLEOTIDE SEQUENCE</scope>
    <source>
        <strain evidence="1">SAG 46.84</strain>
    </source>
</reference>
<geneLocation type="plastid" evidence="1"/>